<comment type="caution">
    <text evidence="2">The sequence shown here is derived from an EMBL/GenBank/DDBJ whole genome shotgun (WGS) entry which is preliminary data.</text>
</comment>
<keyword evidence="1" id="KW-0472">Membrane</keyword>
<gene>
    <name evidence="2" type="ORF">BF93_05235</name>
</gene>
<dbReference type="Proteomes" id="UP000023067">
    <property type="component" value="Unassembled WGS sequence"/>
</dbReference>
<proteinExistence type="predicted"/>
<dbReference type="OrthoDB" id="9814991at2"/>
<dbReference type="EMBL" id="JDYK01000019">
    <property type="protein sequence ID" value="EWS80094.1"/>
    <property type="molecule type" value="Genomic_DNA"/>
</dbReference>
<evidence type="ECO:0000313" key="2">
    <source>
        <dbReference type="EMBL" id="EWS80094.1"/>
    </source>
</evidence>
<feature type="transmembrane region" description="Helical" evidence="1">
    <location>
        <begin position="81"/>
        <end position="100"/>
    </location>
</feature>
<dbReference type="eggNOG" id="COG5578">
    <property type="taxonomic scope" value="Bacteria"/>
</dbReference>
<evidence type="ECO:0000313" key="3">
    <source>
        <dbReference type="Proteomes" id="UP000023067"/>
    </source>
</evidence>
<feature type="transmembrane region" description="Helical" evidence="1">
    <location>
        <begin position="106"/>
        <end position="133"/>
    </location>
</feature>
<accession>Z9JPK0</accession>
<dbReference type="STRING" id="396014.BF93_05235"/>
<feature type="transmembrane region" description="Helical" evidence="1">
    <location>
        <begin position="20"/>
        <end position="42"/>
    </location>
</feature>
<sequence length="206" mass="21479">MNSSRIDPGGRAVQGLTTFLSFVVLNLLFLLACLPVITLGAAGSALLEVTLRYADEERGYLVKDFVLALGRNALRATAVHLLLSIPMLLLAFAAAFWLMLDSPLSLMAAAVAGLGAAYLLAALIHGLALVAAFDAGIGRTVRNALLLPGAEPLRTMGLVLIPVTGLALVVIMPVLGWILVTIGCSFGAYLMALLLRPVHSRHAGGA</sequence>
<reference evidence="2 3" key="1">
    <citation type="submission" date="2014-02" db="EMBL/GenBank/DDBJ databases">
        <title>Genome sequence of Brachybacterium phenoliresistens strain W13A50.</title>
        <authorList>
            <person name="Wang X."/>
        </authorList>
    </citation>
    <scope>NUCLEOTIDE SEQUENCE [LARGE SCALE GENOMIC DNA]</scope>
    <source>
        <strain evidence="2 3">W13A50</strain>
    </source>
</reference>
<keyword evidence="1" id="KW-0812">Transmembrane</keyword>
<protein>
    <submittedName>
        <fullName evidence="2">Membrane protein</fullName>
    </submittedName>
</protein>
<dbReference type="AlphaFoldDB" id="Z9JPK0"/>
<keyword evidence="3" id="KW-1185">Reference proteome</keyword>
<dbReference type="HOGENOM" id="CLU_081578_2_1_11"/>
<name>Z9JPK0_9MICO</name>
<dbReference type="RefSeq" id="WP_038373872.1">
    <property type="nucleotide sequence ID" value="NZ_BAAAOW010000005.1"/>
</dbReference>
<keyword evidence="1" id="KW-1133">Transmembrane helix</keyword>
<dbReference type="Pfam" id="PF04854">
    <property type="entry name" value="DUF624"/>
    <property type="match status" value="1"/>
</dbReference>
<dbReference type="InterPro" id="IPR006938">
    <property type="entry name" value="DUF624"/>
</dbReference>
<evidence type="ECO:0000256" key="1">
    <source>
        <dbReference type="SAM" id="Phobius"/>
    </source>
</evidence>
<organism evidence="2 3">
    <name type="scientific">Brachybacterium phenoliresistens</name>
    <dbReference type="NCBI Taxonomy" id="396014"/>
    <lineage>
        <taxon>Bacteria</taxon>
        <taxon>Bacillati</taxon>
        <taxon>Actinomycetota</taxon>
        <taxon>Actinomycetes</taxon>
        <taxon>Micrococcales</taxon>
        <taxon>Dermabacteraceae</taxon>
        <taxon>Brachybacterium</taxon>
    </lineage>
</organism>
<dbReference type="PROSITE" id="PS51257">
    <property type="entry name" value="PROKAR_LIPOPROTEIN"/>
    <property type="match status" value="1"/>
</dbReference>
<feature type="transmembrane region" description="Helical" evidence="1">
    <location>
        <begin position="153"/>
        <end position="171"/>
    </location>
</feature>
<dbReference type="PATRIC" id="fig|396014.3.peg.3076"/>